<sequence length="227" mass="24645">MFKRAIVSALGVFALAACTSIPGLGGFSQLGSQQEIDSFLSRVADAYENVDQFRMQGDYGSGTLDYIFNDGNFSYVITAEDGDAQIYKDDMFTYMGIEQDGELQWFKYDTSEDSGAADSADLRSEMLQSLRGDDDTTQYEYVGLTSCASPSGQCQEFTMTEDGSEGTVLFGAGDNLPYSFTVTIEDADGEIEVVTVAVSYTNVPAVEIPQEAKEAQSFQELLEGLGQ</sequence>
<organism evidence="2 3">
    <name type="scientific">candidate division WS6 bacterium OLB20</name>
    <dbReference type="NCBI Taxonomy" id="1617426"/>
    <lineage>
        <taxon>Bacteria</taxon>
        <taxon>Candidatus Dojkabacteria</taxon>
    </lineage>
</organism>
<evidence type="ECO:0008006" key="4">
    <source>
        <dbReference type="Google" id="ProtNLM"/>
    </source>
</evidence>
<dbReference type="AlphaFoldDB" id="A0A136LZL5"/>
<protein>
    <recommendedName>
        <fullName evidence="4">Lipoprotein</fullName>
    </recommendedName>
</protein>
<gene>
    <name evidence="2" type="ORF">TR69_WS6001001124</name>
</gene>
<dbReference type="PROSITE" id="PS51257">
    <property type="entry name" value="PROKAR_LIPOPROTEIN"/>
    <property type="match status" value="1"/>
</dbReference>
<accession>A0A136LZL5</accession>
<feature type="signal peptide" evidence="1">
    <location>
        <begin position="1"/>
        <end position="19"/>
    </location>
</feature>
<evidence type="ECO:0000313" key="3">
    <source>
        <dbReference type="Proteomes" id="UP000070457"/>
    </source>
</evidence>
<evidence type="ECO:0000313" key="2">
    <source>
        <dbReference type="EMBL" id="KXK27098.1"/>
    </source>
</evidence>
<reference evidence="2 3" key="1">
    <citation type="submission" date="2015-02" db="EMBL/GenBank/DDBJ databases">
        <title>Improved understanding of the partial-nitritation anammox process through 23 genomes representing the majority of the microbial community.</title>
        <authorList>
            <person name="Speth D.R."/>
            <person name="In T Zandt M."/>
            <person name="Guerrero Cruz S."/>
            <person name="Jetten M.S."/>
            <person name="Dutilh B.E."/>
        </authorList>
    </citation>
    <scope>NUCLEOTIDE SEQUENCE [LARGE SCALE GENOMIC DNA]</scope>
    <source>
        <strain evidence="2">OLB20</strain>
    </source>
</reference>
<name>A0A136LZL5_9BACT</name>
<feature type="chain" id="PRO_5007475398" description="Lipoprotein" evidence="1">
    <location>
        <begin position="20"/>
        <end position="227"/>
    </location>
</feature>
<proteinExistence type="predicted"/>
<evidence type="ECO:0000256" key="1">
    <source>
        <dbReference type="SAM" id="SignalP"/>
    </source>
</evidence>
<comment type="caution">
    <text evidence="2">The sequence shown here is derived from an EMBL/GenBank/DDBJ whole genome shotgun (WGS) entry which is preliminary data.</text>
</comment>
<dbReference type="EMBL" id="JYNZ01000003">
    <property type="protein sequence ID" value="KXK27098.1"/>
    <property type="molecule type" value="Genomic_DNA"/>
</dbReference>
<dbReference type="Proteomes" id="UP000070457">
    <property type="component" value="Unassembled WGS sequence"/>
</dbReference>
<keyword evidence="1" id="KW-0732">Signal</keyword>